<accession>A0A7C5QPK7</accession>
<dbReference type="SMART" id="SM00671">
    <property type="entry name" value="SEL1"/>
    <property type="match status" value="4"/>
</dbReference>
<evidence type="ECO:0000259" key="2">
    <source>
        <dbReference type="Pfam" id="PF01471"/>
    </source>
</evidence>
<dbReference type="InterPro" id="IPR002477">
    <property type="entry name" value="Peptidoglycan-bd-like"/>
</dbReference>
<dbReference type="AlphaFoldDB" id="A0A7C5QPK7"/>
<evidence type="ECO:0000313" key="3">
    <source>
        <dbReference type="EMBL" id="HHL43101.1"/>
    </source>
</evidence>
<dbReference type="Gene3D" id="1.10.101.10">
    <property type="entry name" value="PGBD-like superfamily/PGBD"/>
    <property type="match status" value="1"/>
</dbReference>
<dbReference type="SUPFAM" id="SSF47090">
    <property type="entry name" value="PGBD-like"/>
    <property type="match status" value="1"/>
</dbReference>
<dbReference type="InterPro" id="IPR006597">
    <property type="entry name" value="Sel1-like"/>
</dbReference>
<dbReference type="Gene3D" id="1.25.40.10">
    <property type="entry name" value="Tetratricopeptide repeat domain"/>
    <property type="match status" value="1"/>
</dbReference>
<feature type="region of interest" description="Disordered" evidence="1">
    <location>
        <begin position="1"/>
        <end position="67"/>
    </location>
</feature>
<dbReference type="InterPro" id="IPR036366">
    <property type="entry name" value="PGBDSf"/>
</dbReference>
<dbReference type="PANTHER" id="PTHR43628">
    <property type="entry name" value="ACTIVATOR OF C KINASE PROTEIN 1-RELATED"/>
    <property type="match status" value="1"/>
</dbReference>
<feature type="non-terminal residue" evidence="3">
    <location>
        <position position="1"/>
    </location>
</feature>
<dbReference type="EMBL" id="DRMJ01000292">
    <property type="protein sequence ID" value="HHL43101.1"/>
    <property type="molecule type" value="Genomic_DNA"/>
</dbReference>
<sequence>FDGAPATDTPPPPMPDTMPAMAPPPLQVPPAPDALVDPAPETMEAARPGADGSKPKRVGKGGGPSLTLSRPIKLAALMVGVAAIGLIATKTIMPMVFGKPAPSGQSAGQVPQQQLATVEGLDDTNPSGTLETLDTPQSQTPPIQTVDAVGDYSETMKAPELGPETGAGQLTLVAAATGGNPVAQFQLGLVRLESGDDAEAVRLIRLAANQNQPAAQYRLAKLYEAGIGVKQSPETAMSLLTMAAKNGNRIAMHDLGHYYTQGVGDTAPDIATAAGWFAKAAERGVLDSQFNLGVLYQEGTGVERSLPEAYFWFSIAGAQGDKVAAARASVIAKDLTASEKEAVDARVKAFTPKPINEAANGIFRKLPWIMPSPQARNSADDIIRAQKLLTSLGYNVGKPDGAMGPKTRNAIIRFERANGMPETGRVNATLMQRLNLAAGA</sequence>
<protein>
    <recommendedName>
        <fullName evidence="2">Peptidoglycan binding-like domain-containing protein</fullName>
    </recommendedName>
</protein>
<dbReference type="Pfam" id="PF01471">
    <property type="entry name" value="PG_binding_1"/>
    <property type="match status" value="1"/>
</dbReference>
<feature type="compositionally biased region" description="Pro residues" evidence="1">
    <location>
        <begin position="8"/>
        <end position="32"/>
    </location>
</feature>
<dbReference type="Pfam" id="PF08238">
    <property type="entry name" value="Sel1"/>
    <property type="match status" value="4"/>
</dbReference>
<dbReference type="SUPFAM" id="SSF81901">
    <property type="entry name" value="HCP-like"/>
    <property type="match status" value="1"/>
</dbReference>
<comment type="caution">
    <text evidence="3">The sequence shown here is derived from an EMBL/GenBank/DDBJ whole genome shotgun (WGS) entry which is preliminary data.</text>
</comment>
<dbReference type="InterPro" id="IPR011990">
    <property type="entry name" value="TPR-like_helical_dom_sf"/>
</dbReference>
<dbReference type="Proteomes" id="UP000885830">
    <property type="component" value="Unassembled WGS sequence"/>
</dbReference>
<proteinExistence type="predicted"/>
<organism evidence="3">
    <name type="scientific">Hellea balneolensis</name>
    <dbReference type="NCBI Taxonomy" id="287478"/>
    <lineage>
        <taxon>Bacteria</taxon>
        <taxon>Pseudomonadati</taxon>
        <taxon>Pseudomonadota</taxon>
        <taxon>Alphaproteobacteria</taxon>
        <taxon>Maricaulales</taxon>
        <taxon>Robiginitomaculaceae</taxon>
        <taxon>Hellea</taxon>
    </lineage>
</organism>
<gene>
    <name evidence="3" type="ORF">ENJ42_05750</name>
</gene>
<evidence type="ECO:0000256" key="1">
    <source>
        <dbReference type="SAM" id="MobiDB-lite"/>
    </source>
</evidence>
<reference evidence="3" key="1">
    <citation type="journal article" date="2020" name="mSystems">
        <title>Genome- and Community-Level Interaction Insights into Carbon Utilization and Element Cycling Functions of Hydrothermarchaeota in Hydrothermal Sediment.</title>
        <authorList>
            <person name="Zhou Z."/>
            <person name="Liu Y."/>
            <person name="Xu W."/>
            <person name="Pan J."/>
            <person name="Luo Z.H."/>
            <person name="Li M."/>
        </authorList>
    </citation>
    <scope>NUCLEOTIDE SEQUENCE [LARGE SCALE GENOMIC DNA]</scope>
    <source>
        <strain evidence="3">HyVt-485</strain>
    </source>
</reference>
<name>A0A7C5QPK7_9PROT</name>
<dbReference type="InterPro" id="IPR052945">
    <property type="entry name" value="Mitotic_Regulator"/>
</dbReference>
<dbReference type="InterPro" id="IPR036365">
    <property type="entry name" value="PGBD-like_sf"/>
</dbReference>
<dbReference type="PANTHER" id="PTHR43628:SF1">
    <property type="entry name" value="CHITIN SYNTHASE REGULATORY FACTOR 2-RELATED"/>
    <property type="match status" value="1"/>
</dbReference>
<feature type="domain" description="Peptidoglycan binding-like" evidence="2">
    <location>
        <begin position="379"/>
        <end position="434"/>
    </location>
</feature>